<feature type="region of interest" description="Disordered" evidence="1">
    <location>
        <begin position="1"/>
        <end position="58"/>
    </location>
</feature>
<sequence length="195" mass="21634">MCLSSSRVSTVSRRGCSDSHKKFDPGEGVRPPGLYDLDVSVERRQPMEESARNGRRDQHEVRDLLSLEVLKDLGSEFLPSTRLLQTNIPPDSKPARLGTEDAAEHARPPLLHNSFTLVPLISPKTQRTQWLGAALPPAHKDKSGTAGMWSGEVTVTGRGDVHRHKPRHVLRPPLSVRRTRPHTGDLTVSKDRADL</sequence>
<keyword evidence="3" id="KW-1185">Reference proteome</keyword>
<reference evidence="2" key="1">
    <citation type="submission" date="2020-03" db="EMBL/GenBank/DDBJ databases">
        <authorList>
            <person name="Weist P."/>
        </authorList>
    </citation>
    <scope>NUCLEOTIDE SEQUENCE</scope>
</reference>
<name>A0A9N7TIX9_PLEPL</name>
<dbReference type="Proteomes" id="UP001153269">
    <property type="component" value="Unassembled WGS sequence"/>
</dbReference>
<dbReference type="AlphaFoldDB" id="A0A9N7TIX9"/>
<organism evidence="2 3">
    <name type="scientific">Pleuronectes platessa</name>
    <name type="common">European plaice</name>
    <dbReference type="NCBI Taxonomy" id="8262"/>
    <lineage>
        <taxon>Eukaryota</taxon>
        <taxon>Metazoa</taxon>
        <taxon>Chordata</taxon>
        <taxon>Craniata</taxon>
        <taxon>Vertebrata</taxon>
        <taxon>Euteleostomi</taxon>
        <taxon>Actinopterygii</taxon>
        <taxon>Neopterygii</taxon>
        <taxon>Teleostei</taxon>
        <taxon>Neoteleostei</taxon>
        <taxon>Acanthomorphata</taxon>
        <taxon>Carangaria</taxon>
        <taxon>Pleuronectiformes</taxon>
        <taxon>Pleuronectoidei</taxon>
        <taxon>Pleuronectidae</taxon>
        <taxon>Pleuronectes</taxon>
    </lineage>
</organism>
<evidence type="ECO:0000313" key="2">
    <source>
        <dbReference type="EMBL" id="CAB1412573.1"/>
    </source>
</evidence>
<evidence type="ECO:0000313" key="3">
    <source>
        <dbReference type="Proteomes" id="UP001153269"/>
    </source>
</evidence>
<protein>
    <submittedName>
        <fullName evidence="2">Uncharacterized protein</fullName>
    </submittedName>
</protein>
<dbReference type="EMBL" id="CADEAL010000008">
    <property type="protein sequence ID" value="CAB1412573.1"/>
    <property type="molecule type" value="Genomic_DNA"/>
</dbReference>
<proteinExistence type="predicted"/>
<feature type="compositionally biased region" description="Basic and acidic residues" evidence="1">
    <location>
        <begin position="40"/>
        <end position="58"/>
    </location>
</feature>
<accession>A0A9N7TIX9</accession>
<feature type="region of interest" description="Disordered" evidence="1">
    <location>
        <begin position="175"/>
        <end position="195"/>
    </location>
</feature>
<feature type="compositionally biased region" description="Basic and acidic residues" evidence="1">
    <location>
        <begin position="15"/>
        <end position="27"/>
    </location>
</feature>
<gene>
    <name evidence="2" type="ORF">PLEPLA_LOCUS266</name>
</gene>
<evidence type="ECO:0000256" key="1">
    <source>
        <dbReference type="SAM" id="MobiDB-lite"/>
    </source>
</evidence>
<feature type="compositionally biased region" description="Low complexity" evidence="1">
    <location>
        <begin position="1"/>
        <end position="14"/>
    </location>
</feature>
<comment type="caution">
    <text evidence="2">The sequence shown here is derived from an EMBL/GenBank/DDBJ whole genome shotgun (WGS) entry which is preliminary data.</text>
</comment>